<keyword evidence="3" id="KW-1185">Reference proteome</keyword>
<dbReference type="PANTHER" id="PTHR10684:SF4">
    <property type="entry name" value="TAIMAN, ISOFORM G"/>
    <property type="match status" value="1"/>
</dbReference>
<dbReference type="InterPro" id="IPR017426">
    <property type="entry name" value="Nuclear_rcpt_coactivator"/>
</dbReference>
<dbReference type="Gene3D" id="3.30.450.20">
    <property type="entry name" value="PAS domain"/>
    <property type="match status" value="1"/>
</dbReference>
<organism evidence="2 3">
    <name type="scientific">Clavelina lepadiformis</name>
    <name type="common">Light-bulb sea squirt</name>
    <name type="synonym">Ascidia lepadiformis</name>
    <dbReference type="NCBI Taxonomy" id="159417"/>
    <lineage>
        <taxon>Eukaryota</taxon>
        <taxon>Metazoa</taxon>
        <taxon>Chordata</taxon>
        <taxon>Tunicata</taxon>
        <taxon>Ascidiacea</taxon>
        <taxon>Aplousobranchia</taxon>
        <taxon>Clavelinidae</taxon>
        <taxon>Clavelina</taxon>
    </lineage>
</organism>
<evidence type="ECO:0000256" key="1">
    <source>
        <dbReference type="SAM" id="MobiDB-lite"/>
    </source>
</evidence>
<feature type="compositionally biased region" description="Polar residues" evidence="1">
    <location>
        <begin position="636"/>
        <end position="645"/>
    </location>
</feature>
<dbReference type="InterPro" id="IPR035965">
    <property type="entry name" value="PAS-like_dom_sf"/>
</dbReference>
<feature type="compositionally biased region" description="Low complexity" evidence="1">
    <location>
        <begin position="1506"/>
        <end position="1516"/>
    </location>
</feature>
<gene>
    <name evidence="2" type="ORF">CVLEPA_LOCUS14818</name>
</gene>
<dbReference type="Pfam" id="PF14598">
    <property type="entry name" value="PAS_11"/>
    <property type="match status" value="1"/>
</dbReference>
<evidence type="ECO:0000313" key="2">
    <source>
        <dbReference type="EMBL" id="CAK8683785.1"/>
    </source>
</evidence>
<feature type="compositionally biased region" description="Basic residues" evidence="1">
    <location>
        <begin position="1281"/>
        <end position="1296"/>
    </location>
</feature>
<evidence type="ECO:0000313" key="3">
    <source>
        <dbReference type="Proteomes" id="UP001642483"/>
    </source>
</evidence>
<feature type="region of interest" description="Disordered" evidence="1">
    <location>
        <begin position="1265"/>
        <end position="1309"/>
    </location>
</feature>
<dbReference type="SUPFAM" id="SSF55785">
    <property type="entry name" value="PYP-like sensor domain (PAS domain)"/>
    <property type="match status" value="1"/>
</dbReference>
<name>A0ABP0FX91_CLALP</name>
<dbReference type="EMBL" id="CAWYQH010000097">
    <property type="protein sequence ID" value="CAK8683785.1"/>
    <property type="molecule type" value="Genomic_DNA"/>
</dbReference>
<feature type="compositionally biased region" description="Polar residues" evidence="1">
    <location>
        <begin position="1069"/>
        <end position="1085"/>
    </location>
</feature>
<reference evidence="2 3" key="1">
    <citation type="submission" date="2024-02" db="EMBL/GenBank/DDBJ databases">
        <authorList>
            <person name="Daric V."/>
            <person name="Darras S."/>
        </authorList>
    </citation>
    <scope>NUCLEOTIDE SEQUENCE [LARGE SCALE GENOMIC DNA]</scope>
</reference>
<feature type="region of interest" description="Disordered" evidence="1">
    <location>
        <begin position="594"/>
        <end position="671"/>
    </location>
</feature>
<comment type="caution">
    <text evidence="2">The sequence shown here is derived from an EMBL/GenBank/DDBJ whole genome shotgun (WGS) entry which is preliminary data.</text>
</comment>
<protein>
    <submittedName>
        <fullName evidence="2">Uncharacterized protein</fullName>
    </submittedName>
</protein>
<feature type="compositionally biased region" description="Polar residues" evidence="1">
    <location>
        <begin position="604"/>
        <end position="628"/>
    </location>
</feature>
<feature type="compositionally biased region" description="Polar residues" evidence="1">
    <location>
        <begin position="1265"/>
        <end position="1280"/>
    </location>
</feature>
<feature type="compositionally biased region" description="Basic and acidic residues" evidence="1">
    <location>
        <begin position="658"/>
        <end position="671"/>
    </location>
</feature>
<dbReference type="Proteomes" id="UP001642483">
    <property type="component" value="Unassembled WGS sequence"/>
</dbReference>
<feature type="region of interest" description="Disordered" evidence="1">
    <location>
        <begin position="1069"/>
        <end position="1089"/>
    </location>
</feature>
<feature type="compositionally biased region" description="Polar residues" evidence="1">
    <location>
        <begin position="1390"/>
        <end position="1406"/>
    </location>
</feature>
<proteinExistence type="predicted"/>
<accession>A0ABP0FX91</accession>
<dbReference type="PANTHER" id="PTHR10684">
    <property type="entry name" value="NUCLEAR RECEPTOR COACTIVATOR"/>
    <property type="match status" value="1"/>
</dbReference>
<feature type="region of interest" description="Disordered" evidence="1">
    <location>
        <begin position="1378"/>
        <end position="1410"/>
    </location>
</feature>
<feature type="region of interest" description="Disordered" evidence="1">
    <location>
        <begin position="1506"/>
        <end position="1527"/>
    </location>
</feature>
<sequence>MELSSCNKLPPDKTWGTCTQKFGKFISKLNEKLDEKPKTHLREAIKSLLDTSDVDNSKTETCQQGRFLEKDTNTFLEDINGLYMVLDATSQICVHAELSLHQSLKKIQICGKRLDDFIHPQDICHFQSSINEAAILKDSNECDNDVKPSTFTSQFLLNPAKDDPIKETAISGVAHLDAKCFGLSTLAQAEENSSRNDFKQYFMCLAIFPKSMPPPLPLVVDVTTKGPPNQTITTRTEIPQPEGFYTRQDIKGAFTGIDTDNLGLQPSKCRRSCEMQELIKCCVKNFQEPRQNGNSLKQILLKQVLRQGQATSPAYKFLFRNGTYVTAQTKSKLMGPGQSGEPPFIMSIHTIYRDGTLQGLDLQGLPPSIRSILSGPVVMETPSTSCQAITTSSSSTFSPNKFLISSHYTVTRATTTAVYTSHTTSHSWLQNNNPRPCNSMEVARQLLASSGVKCNAETVNKVMSPPPHLNGHLVHAVGSLKSPAYLNELLTSVSSELFSSKSTQEPANISASTASLSDGSLSANYPGPPCIDISRLSKFNSLPTTMSTATQMVVNGITTMRKEAAVTTTMCSIAANDNDKKIDQNNNKVIDASNKLQGRVCTPPENSSLTYQPTSLRPRSASVNTSPPTDRVGLKRSSSTISQDSGIGEITAKSLRKPSKESKASSTEKKNKILTQLLSSHDMEENKTLMSTALRNLRSSPLKMHSPECSSNDNGLSAKRIKMEKVSQMPQTGPPVSAQSPMLVKSKAPYTLNLNRTAACSLPFNAASIYSQPTVPLSENFPLTDATSSTESSQASAVIRQRFSALTSVSLEESQELHEILENFSDIDESPSNQQTQQNQNYSDFQTQLSNRSLSGGHIAFNQPSIIDNMMAGSQTNLAMQQTNMQDPLTSPNFNQPQMMTSPLSTNIPSVLNPNRPMNLPASVTVEGPPYTKLVPTGQEMCPNMVVSTSGMMSPRMQQPQSSTPYRGELSTLESWEGKEPLVDLGTHPLPAGINPRMAIPVPQNSNKKYFTAAIMNGPNIMKTRPNIIAGGNTQNGVAFPNPQSRMMNSNQGQTLAQQPLNANGMMTPSASPGGFSQTRPSPTMNDPYRTLYNNTSNTETATNSNLRSPFLRQQQQQIQPVRNGLPGSNPQYPCNAQSVGSRIMSPKANDMMKARRTQEPLNDMQRVMTSPNSQHFYGSVGSPQLMPGQIPMNSFSPMKPSGFSPNPGIQMAEDTHAGSVNFYSAMRPTPTMLPKVNGQYNGVMGVYNNNNVSMMMPPNQQQITANNPNVSMTTPVAKTTSKRGKGRAKSRRNSKAKSTEDPPWVDMASPSGYNPGPLLQMTIGDRVQRPQATFKPSYNGVRAMTSSMNMGMTQQNQIGTTQTLNLNAFLSQHKQSRNAKQEFPLDSLASDSTNNVGMTPSSSLDWPQMDDFKTTIGNITSPNFSNGVMSEVPNLSSQSNSLALSGGGMQSPLSLENSNLFLPMDSAANDFALNTNVNNNVSSSVTHPCRYTGSVASASILSLNNSTTSSETVTSPEARRAAQRTKSIQKNSLLAELLTRKDP</sequence>